<keyword evidence="4" id="KW-1185">Reference proteome</keyword>
<reference evidence="3 4" key="1">
    <citation type="submission" date="2020-07" db="EMBL/GenBank/DDBJ databases">
        <authorList>
            <person name="Zhuang K."/>
            <person name="Ran Y."/>
        </authorList>
    </citation>
    <scope>NUCLEOTIDE SEQUENCE [LARGE SCALE GENOMIC DNA]</scope>
    <source>
        <strain evidence="3 4">WCH-YHL-001</strain>
    </source>
</reference>
<keyword evidence="2" id="KW-0472">Membrane</keyword>
<feature type="compositionally biased region" description="Pro residues" evidence="1">
    <location>
        <begin position="1"/>
        <end position="10"/>
    </location>
</feature>
<dbReference type="Proteomes" id="UP000515512">
    <property type="component" value="Chromosome"/>
</dbReference>
<dbReference type="RefSeq" id="WP_181584932.1">
    <property type="nucleotide sequence ID" value="NZ_CP059399.1"/>
</dbReference>
<sequence length="405" mass="41472">MTNFPGPDPFSNPYGSGQPPGGPRHSALSRVSGGLLALTGSLLLAATLLPLQIQSQTLLGTEFSTRTTAWQMKLSGTTGATTVLQWLGVALTLAAITALIAGVLLLAGFAARSRAVRILGTFSAALGSGVALTTVLSSTAPEVSNMEATHGAGYWLSVFAMVVALAALATGLAADRAVPGPPDRSRDAIAGTLLLLSAIVAITGSFLKLTGGGVIEVTTWGTKYLDQENNSWQGAALAASTLVAAPIALLLLTPLAARTALLHRLAVAAAALSIGTTLTVVLDTSSDLFADSAEKSDLGPGYWVLIIATLLSLAATFTAVLAIPAPTDPPTPQIPGGQPFSPHHPNSGRPYQQLSAQPHPYPAQQQHFPVQQQSYPGQPQPGYQAPQQFPGQQGGYPPPTGGPAH</sequence>
<feature type="region of interest" description="Disordered" evidence="1">
    <location>
        <begin position="328"/>
        <end position="405"/>
    </location>
</feature>
<feature type="transmembrane region" description="Helical" evidence="2">
    <location>
        <begin position="302"/>
        <end position="323"/>
    </location>
</feature>
<feature type="transmembrane region" description="Helical" evidence="2">
    <location>
        <begin position="235"/>
        <end position="253"/>
    </location>
</feature>
<feature type="transmembrane region" description="Helical" evidence="2">
    <location>
        <begin position="152"/>
        <end position="173"/>
    </location>
</feature>
<keyword evidence="2" id="KW-1133">Transmembrane helix</keyword>
<protein>
    <submittedName>
        <fullName evidence="3">Uncharacterized protein</fullName>
    </submittedName>
</protein>
<proteinExistence type="predicted"/>
<evidence type="ECO:0000256" key="1">
    <source>
        <dbReference type="SAM" id="MobiDB-lite"/>
    </source>
</evidence>
<feature type="transmembrane region" description="Helical" evidence="2">
    <location>
        <begin position="34"/>
        <end position="53"/>
    </location>
</feature>
<accession>A0A7D6ZER9</accession>
<dbReference type="KEGG" id="nhu:H0264_17395"/>
<dbReference type="EMBL" id="CP059399">
    <property type="protein sequence ID" value="QLY33768.1"/>
    <property type="molecule type" value="Genomic_DNA"/>
</dbReference>
<evidence type="ECO:0000313" key="3">
    <source>
        <dbReference type="EMBL" id="QLY33768.1"/>
    </source>
</evidence>
<evidence type="ECO:0000256" key="2">
    <source>
        <dbReference type="SAM" id="Phobius"/>
    </source>
</evidence>
<evidence type="ECO:0000313" key="4">
    <source>
        <dbReference type="Proteomes" id="UP000515512"/>
    </source>
</evidence>
<keyword evidence="2" id="KW-0812">Transmembrane</keyword>
<feature type="transmembrane region" description="Helical" evidence="2">
    <location>
        <begin position="265"/>
        <end position="282"/>
    </location>
</feature>
<dbReference type="AlphaFoldDB" id="A0A7D6ZER9"/>
<gene>
    <name evidence="3" type="ORF">H0264_17395</name>
</gene>
<feature type="compositionally biased region" description="Low complexity" evidence="1">
    <location>
        <begin position="356"/>
        <end position="391"/>
    </location>
</feature>
<feature type="transmembrane region" description="Helical" evidence="2">
    <location>
        <begin position="118"/>
        <end position="140"/>
    </location>
</feature>
<name>A0A7D6ZER9_9NOCA</name>
<feature type="transmembrane region" description="Helical" evidence="2">
    <location>
        <begin position="83"/>
        <end position="106"/>
    </location>
</feature>
<organism evidence="3 4">
    <name type="scientific">Nocardia huaxiensis</name>
    <dbReference type="NCBI Taxonomy" id="2755382"/>
    <lineage>
        <taxon>Bacteria</taxon>
        <taxon>Bacillati</taxon>
        <taxon>Actinomycetota</taxon>
        <taxon>Actinomycetes</taxon>
        <taxon>Mycobacteriales</taxon>
        <taxon>Nocardiaceae</taxon>
        <taxon>Nocardia</taxon>
    </lineage>
</organism>
<feature type="transmembrane region" description="Helical" evidence="2">
    <location>
        <begin position="193"/>
        <end position="215"/>
    </location>
</feature>
<feature type="compositionally biased region" description="Pro residues" evidence="1">
    <location>
        <begin position="396"/>
        <end position="405"/>
    </location>
</feature>
<feature type="region of interest" description="Disordered" evidence="1">
    <location>
        <begin position="1"/>
        <end position="27"/>
    </location>
</feature>